<dbReference type="GO" id="GO:0016757">
    <property type="term" value="F:glycosyltransferase activity"/>
    <property type="evidence" value="ECO:0007669"/>
    <property type="project" value="UniProtKB-ARBA"/>
</dbReference>
<keyword evidence="3" id="KW-1185">Reference proteome</keyword>
<name>A0A835T502_CHLIN</name>
<dbReference type="SUPFAM" id="SSF53448">
    <property type="entry name" value="Nucleotide-diphospho-sugar transferases"/>
    <property type="match status" value="2"/>
</dbReference>
<dbReference type="InterPro" id="IPR029044">
    <property type="entry name" value="Nucleotide-diphossugar_trans"/>
</dbReference>
<organism evidence="2 3">
    <name type="scientific">Chlamydomonas incerta</name>
    <dbReference type="NCBI Taxonomy" id="51695"/>
    <lineage>
        <taxon>Eukaryota</taxon>
        <taxon>Viridiplantae</taxon>
        <taxon>Chlorophyta</taxon>
        <taxon>core chlorophytes</taxon>
        <taxon>Chlorophyceae</taxon>
        <taxon>CS clade</taxon>
        <taxon>Chlamydomonadales</taxon>
        <taxon>Chlamydomonadaceae</taxon>
        <taxon>Chlamydomonas</taxon>
    </lineage>
</organism>
<keyword evidence="1" id="KW-0732">Signal</keyword>
<accession>A0A835T502</accession>
<dbReference type="PANTHER" id="PTHR22916">
    <property type="entry name" value="GLYCOSYLTRANSFERASE"/>
    <property type="match status" value="1"/>
</dbReference>
<proteinExistence type="predicted"/>
<dbReference type="AlphaFoldDB" id="A0A835T502"/>
<feature type="signal peptide" evidence="1">
    <location>
        <begin position="1"/>
        <end position="20"/>
    </location>
</feature>
<dbReference type="OrthoDB" id="2918at2759"/>
<sequence>MVTTPWLAALLAALLVGVTAGPDRSPIPSCSDLFRGLSPEERHAARDSAQAIQALESYIGQAKLGRRLPANTNSTAPPTPQALEGWLAGNSTRLQQLLDGSGASQRLGGSATALAAAKTCLSSRLHPDGFAARPVMSILLNYFKRPQVVWLISTKMRKACDAVGVTCEMVVNVDNPDEAGLWADQAGFVVPVFSANLHESRGYNRAAKLARGRYLIIWQDDQLPNEQGTWLTDMIKVFDAYPQLGILGMNTYRLCKHTEMTNRYGWTYWDPDPKTGVKWSFAQHVDFAPMAIRASIFAELGGLDEGTSRPGDCGIWGDWELTNRAWMDGWQVGFMFSEGRGGDGLPGGTHLGSSAEKCWGRQQHVAMHMFHRRYGVEWVHDPMCGRVWLLNMLHHKLGSAACPYGTKETRFGNCTVPGPAEAERARAEMAELEAAARVRGSGTYSAHVPLDQLVGIKLGVARKALAGAGADDKGAGGGAGPVATGAGVAGAAVGGGGGGGGGVAVGPDHTPIALCSDVYHAIKPEHRHLARDSVQALQALESYIGQAKLGRRLPANTNSTAPPTPQALEGWLAGNGTRLQQLLDGSGASQRLGGSATALAAAKACLSSRLHPDGYAGRPVVSILLNYFKRPGVIPRIVEATRLTCDSVQLACEISVNVDNPHEADLWAGQARAFVPGLVMPAFSANLHEARGYNRAAKLARGRYLIVWQDDQFPPQHGKWLLDMIRVFDAYPQLGIMGMNTYRLCKNREMTNRWGSTVWQVDPRTGVAWTFAQHVDFAPLAVRASIYAEIGGLDENTARPGDCGIWGDWELTSRAWMDGWQVGFMYVEGRGGDGEPGGTHLGSSAEKCWGRQQWVAMNLFARRFDHVNDHLCDRVWLLNRLHHKLPAGLPCPYNISAADGSYDTRFGNCSELLPMAREQARQELAALEAAAVVRIGGAFSAAVPLPPLRRQLLGLAAEVEAAGEGRGGATGIEIERASDEGEVLVGHEESASGLG</sequence>
<dbReference type="PANTHER" id="PTHR22916:SF3">
    <property type="entry name" value="UDP-GLCNAC:BETAGAL BETA-1,3-N-ACETYLGLUCOSAMINYLTRANSFERASE-LIKE PROTEIN 1"/>
    <property type="match status" value="1"/>
</dbReference>
<reference evidence="2" key="1">
    <citation type="journal article" date="2020" name="bioRxiv">
        <title>Comparative genomics of Chlamydomonas.</title>
        <authorList>
            <person name="Craig R.J."/>
            <person name="Hasan A.R."/>
            <person name="Ness R.W."/>
            <person name="Keightley P.D."/>
        </authorList>
    </citation>
    <scope>NUCLEOTIDE SEQUENCE</scope>
    <source>
        <strain evidence="2">SAG 7.73</strain>
    </source>
</reference>
<gene>
    <name evidence="2" type="ORF">HXX76_006500</name>
</gene>
<feature type="chain" id="PRO_5032648080" description="Glycosyltransferase 2-like domain-containing protein" evidence="1">
    <location>
        <begin position="21"/>
        <end position="995"/>
    </location>
</feature>
<dbReference type="Proteomes" id="UP000650467">
    <property type="component" value="Unassembled WGS sequence"/>
</dbReference>
<evidence type="ECO:0008006" key="4">
    <source>
        <dbReference type="Google" id="ProtNLM"/>
    </source>
</evidence>
<dbReference type="Gene3D" id="3.90.550.10">
    <property type="entry name" value="Spore Coat Polysaccharide Biosynthesis Protein SpsA, Chain A"/>
    <property type="match status" value="2"/>
</dbReference>
<protein>
    <recommendedName>
        <fullName evidence="4">Glycosyltransferase 2-like domain-containing protein</fullName>
    </recommendedName>
</protein>
<dbReference type="EMBL" id="JAEHOC010000013">
    <property type="protein sequence ID" value="KAG2436188.1"/>
    <property type="molecule type" value="Genomic_DNA"/>
</dbReference>
<evidence type="ECO:0000256" key="1">
    <source>
        <dbReference type="SAM" id="SignalP"/>
    </source>
</evidence>
<evidence type="ECO:0000313" key="3">
    <source>
        <dbReference type="Proteomes" id="UP000650467"/>
    </source>
</evidence>
<evidence type="ECO:0000313" key="2">
    <source>
        <dbReference type="EMBL" id="KAG2436188.1"/>
    </source>
</evidence>
<comment type="caution">
    <text evidence="2">The sequence shown here is derived from an EMBL/GenBank/DDBJ whole genome shotgun (WGS) entry which is preliminary data.</text>
</comment>